<evidence type="ECO:0000259" key="6">
    <source>
        <dbReference type="Pfam" id="PF01568"/>
    </source>
</evidence>
<dbReference type="GO" id="GO:0043546">
    <property type="term" value="F:molybdopterin cofactor binding"/>
    <property type="evidence" value="ECO:0007669"/>
    <property type="project" value="InterPro"/>
</dbReference>
<reference evidence="8 9" key="1">
    <citation type="submission" date="2019-03" db="EMBL/GenBank/DDBJ databases">
        <title>Genomic Encyclopedia of Type Strains, Phase IV (KMG-IV): sequencing the most valuable type-strain genomes for metagenomic binning, comparative biology and taxonomic classification.</title>
        <authorList>
            <person name="Goeker M."/>
        </authorList>
    </citation>
    <scope>NUCLEOTIDE SEQUENCE [LARGE SCALE GENOMIC DNA]</scope>
    <source>
        <strain evidence="8 9">DSM 9035</strain>
    </source>
</reference>
<dbReference type="InterPro" id="IPR014066">
    <property type="entry name" value="AioA/IdrA_lsu"/>
</dbReference>
<evidence type="ECO:0000256" key="2">
    <source>
        <dbReference type="ARBA" id="ARBA00023004"/>
    </source>
</evidence>
<feature type="domain" description="Arsenite oxidase subunit AioA/Iodate reductase subunit IdrA 3Fe-4S cluster" evidence="7">
    <location>
        <begin position="24"/>
        <end position="119"/>
    </location>
</feature>
<proteinExistence type="predicted"/>
<dbReference type="SUPFAM" id="SSF50692">
    <property type="entry name" value="ADC-like"/>
    <property type="match status" value="1"/>
</dbReference>
<evidence type="ECO:0000256" key="1">
    <source>
        <dbReference type="ARBA" id="ARBA00022723"/>
    </source>
</evidence>
<evidence type="ECO:0000259" key="5">
    <source>
        <dbReference type="Pfam" id="PF00384"/>
    </source>
</evidence>
<dbReference type="RefSeq" id="WP_132034721.1">
    <property type="nucleotide sequence ID" value="NZ_SMAI01000016.1"/>
</dbReference>
<name>A0A4R3LNU8_9HYPH</name>
<keyword evidence="3" id="KW-0411">Iron-sulfur</keyword>
<dbReference type="Gene3D" id="2.40.40.20">
    <property type="match status" value="1"/>
</dbReference>
<dbReference type="Gene3D" id="3.30.200.200">
    <property type="match status" value="1"/>
</dbReference>
<feature type="domain" description="Molybdopterin dinucleotide-binding" evidence="6">
    <location>
        <begin position="741"/>
        <end position="828"/>
    </location>
</feature>
<dbReference type="InterPro" id="IPR009010">
    <property type="entry name" value="Asp_de-COase-like_dom_sf"/>
</dbReference>
<dbReference type="AlphaFoldDB" id="A0A4R3LNU8"/>
<feature type="region of interest" description="Disordered" evidence="4">
    <location>
        <begin position="671"/>
        <end position="691"/>
    </location>
</feature>
<dbReference type="SUPFAM" id="SSF53706">
    <property type="entry name" value="Formate dehydrogenase/DMSO reductase, domains 1-3"/>
    <property type="match status" value="1"/>
</dbReference>
<dbReference type="InterPro" id="IPR041632">
    <property type="entry name" value="AioA/IdrA_3Fe-4S"/>
</dbReference>
<keyword evidence="2" id="KW-0408">Iron</keyword>
<dbReference type="GO" id="GO:0016020">
    <property type="term" value="C:membrane"/>
    <property type="evidence" value="ECO:0007669"/>
    <property type="project" value="TreeGrafter"/>
</dbReference>
<accession>A0A4R3LNU8</accession>
<comment type="caution">
    <text evidence="8">The sequence shown here is derived from an EMBL/GenBank/DDBJ whole genome shotgun (WGS) entry which is preliminary data.</text>
</comment>
<dbReference type="GO" id="GO:0003954">
    <property type="term" value="F:NADH dehydrogenase activity"/>
    <property type="evidence" value="ECO:0007669"/>
    <property type="project" value="TreeGrafter"/>
</dbReference>
<sequence length="869" mass="95117">MAYKRQIGRLPIVPADATVHNVVCHYCIVGCGYKAYTWDARYEGGTAPKDNAFGVDLSKQQDAETTAWYPPSMYNLVKQNGKDVHLVLKPDKDCVVNSGLGSVRGARMAEMSYSRQRNTELQRLTNPLVWRYGQLQPTSWDDALDLVARVTANVVAAQGEDALFVSAYDHGGAGGGYENTWGTGKLYFGAMKIKNIRIHNRPAYNSEVHGTRDMGVGELNNCYEDAELADTIVAVGTNALETQTNYFLNHWVPNMRGTSVDKKKKEFGNEAVDRARVVIVDPRRTVTVNACEIEAGKENVLHLAINSGTDLILFNAWLTYAADKGWVDRAFIAASTKDFDKAVAANKVSVADAAKITGVSEADIVKAITWIAEPKAGNARRRTMFAYEKGLIWGNDNYRTNQSLVNLALATGNVGRPGGGCVRMGGHQEGYCRPSDAHVGRPAAYVDKLLIEGKGAVHHVWGCDHYKTTLNAMEFKRVYKKRTDMVKDAMNSVPYGDRDAMVKAITDAIRQGGLFSVDVDIVPTKIGEAAHVILPAATSGEMNLTSMNGERRMRLTERYMDPPGQAMPDCLIAARLANHMERAFRALGKPDIAGKFTGFDWKTEEDAFMDGYHQHEKGGEFVTYARLRAMGTNGFQEPAVGLESTGAVAAGTSTGAPGEVLKGPAIEGARGKEPVQKDAPTLAGAAPTPPADTQRIIGTKRLYADGKFNAPDGKATFMPTQWRGLQAPGKQAEKDKFPYLINNGRANLVWQSAYLDVENELVMDRWPFPFIEMNPQDMAELNLKEGDLVEVYNDNGSTQAMAYPTPTAKRKQAFMLFAYPTGVQGNVVSAGVNEFIIPNYKQTWGSIRKISDAPAGVAHLTFKSKEYTA</sequence>
<dbReference type="PANTHER" id="PTHR43105:SF10">
    <property type="entry name" value="NADH-QUINONE OXIDOREDUCTASE SUBUNIT G"/>
    <property type="match status" value="1"/>
</dbReference>
<dbReference type="Pfam" id="PF18465">
    <property type="entry name" value="Rieske_3"/>
    <property type="match status" value="1"/>
</dbReference>
<dbReference type="Proteomes" id="UP000294664">
    <property type="component" value="Unassembled WGS sequence"/>
</dbReference>
<dbReference type="InterPro" id="IPR006657">
    <property type="entry name" value="MoPterin_dinucl-bd_dom"/>
</dbReference>
<dbReference type="NCBIfam" id="TIGR02693">
    <property type="entry name" value="arsenite_ox_L"/>
    <property type="match status" value="1"/>
</dbReference>
<dbReference type="Gene3D" id="3.40.228.10">
    <property type="entry name" value="Dimethylsulfoxide Reductase, domain 2"/>
    <property type="match status" value="1"/>
</dbReference>
<protein>
    <submittedName>
        <fullName evidence="8">Arsenite oxidase large subunit</fullName>
    </submittedName>
</protein>
<keyword evidence="1" id="KW-0479">Metal-binding</keyword>
<dbReference type="Pfam" id="PF01568">
    <property type="entry name" value="Molydop_binding"/>
    <property type="match status" value="1"/>
</dbReference>
<feature type="domain" description="Molybdopterin oxidoreductase" evidence="5">
    <location>
        <begin position="123"/>
        <end position="578"/>
    </location>
</feature>
<evidence type="ECO:0000313" key="8">
    <source>
        <dbReference type="EMBL" id="TCT01831.1"/>
    </source>
</evidence>
<dbReference type="OrthoDB" id="9816402at2"/>
<evidence type="ECO:0000259" key="7">
    <source>
        <dbReference type="Pfam" id="PF18465"/>
    </source>
</evidence>
<keyword evidence="9" id="KW-1185">Reference proteome</keyword>
<dbReference type="GO" id="GO:1990204">
    <property type="term" value="C:oxidoreductase complex"/>
    <property type="evidence" value="ECO:0007669"/>
    <property type="project" value="UniProtKB-ARBA"/>
</dbReference>
<dbReference type="Gene3D" id="3.40.50.740">
    <property type="match status" value="1"/>
</dbReference>
<dbReference type="EMBL" id="SMAI01000016">
    <property type="protein sequence ID" value="TCT01831.1"/>
    <property type="molecule type" value="Genomic_DNA"/>
</dbReference>
<evidence type="ECO:0000256" key="4">
    <source>
        <dbReference type="SAM" id="MobiDB-lite"/>
    </source>
</evidence>
<dbReference type="Pfam" id="PF00384">
    <property type="entry name" value="Molybdopterin"/>
    <property type="match status" value="1"/>
</dbReference>
<dbReference type="PANTHER" id="PTHR43105">
    <property type="entry name" value="RESPIRATORY NITRATE REDUCTASE"/>
    <property type="match status" value="1"/>
</dbReference>
<dbReference type="InterPro" id="IPR050123">
    <property type="entry name" value="Prok_molybdopt-oxidoreductase"/>
</dbReference>
<dbReference type="GO" id="GO:0046872">
    <property type="term" value="F:metal ion binding"/>
    <property type="evidence" value="ECO:0007669"/>
    <property type="project" value="UniProtKB-KW"/>
</dbReference>
<dbReference type="InterPro" id="IPR006656">
    <property type="entry name" value="Mopterin_OxRdtase"/>
</dbReference>
<evidence type="ECO:0000256" key="3">
    <source>
        <dbReference type="ARBA" id="ARBA00023014"/>
    </source>
</evidence>
<evidence type="ECO:0000313" key="9">
    <source>
        <dbReference type="Proteomes" id="UP000294664"/>
    </source>
</evidence>
<gene>
    <name evidence="8" type="ORF">EDC64_11628</name>
</gene>
<dbReference type="GO" id="GO:0022904">
    <property type="term" value="P:respiratory electron transport chain"/>
    <property type="evidence" value="ECO:0007669"/>
    <property type="project" value="TreeGrafter"/>
</dbReference>
<organism evidence="8 9">
    <name type="scientific">Aquabacter spiritensis</name>
    <dbReference type="NCBI Taxonomy" id="933073"/>
    <lineage>
        <taxon>Bacteria</taxon>
        <taxon>Pseudomonadati</taxon>
        <taxon>Pseudomonadota</taxon>
        <taxon>Alphaproteobacteria</taxon>
        <taxon>Hyphomicrobiales</taxon>
        <taxon>Xanthobacteraceae</taxon>
        <taxon>Aquabacter</taxon>
    </lineage>
</organism>
<dbReference type="GO" id="GO:0051536">
    <property type="term" value="F:iron-sulfur cluster binding"/>
    <property type="evidence" value="ECO:0007669"/>
    <property type="project" value="UniProtKB-KW"/>
</dbReference>